<accession>A0AA48P7P8</accession>
<name>A0AA48P7P8_9VIRU</name>
<evidence type="ECO:0000313" key="1">
    <source>
        <dbReference type="EMBL" id="DBA11683.1"/>
    </source>
</evidence>
<dbReference type="EMBL" id="BK063085">
    <property type="protein sequence ID" value="DBA11683.1"/>
    <property type="molecule type" value="Genomic_DNA"/>
</dbReference>
<organism evidence="1">
    <name type="scientific">Malaco herpesvirus 4</name>
    <dbReference type="NCBI Taxonomy" id="3031800"/>
    <lineage>
        <taxon>Viruses</taxon>
        <taxon>Duplodnaviria</taxon>
        <taxon>Heunggongvirae</taxon>
        <taxon>Peploviricota</taxon>
        <taxon>Herviviricetes</taxon>
        <taxon>Herpesvirales</taxon>
        <taxon>Malacoherpesviridae</taxon>
    </lineage>
</organism>
<protein>
    <submittedName>
        <fullName evidence="1">ORF69</fullName>
    </submittedName>
</protein>
<reference evidence="1" key="1">
    <citation type="journal article" date="2023" name="Front. Mar. Sci.">
        <title>Tracing the invertebrate herpesviruses in the global sequence datasets.</title>
        <authorList>
            <person name="Rosani U."/>
            <person name="Gaia M."/>
            <person name="Delmont T.O."/>
            <person name="Krupovic M."/>
        </authorList>
    </citation>
    <scope>NUCLEOTIDE SEQUENCE</scope>
    <source>
        <strain evidence="1">MalacoHV4/Med/2018 155</strain>
    </source>
</reference>
<sequence>MINVRSKMYIFPSGCHKPLENGPKICGHFCDMRELWARWHLVTSRNYSKFRALWTSGHLVTSMHFSDNPTSMTSTGYRTDIYPSNCVRWVMRVIADARSISIQLSCHRLRYRYGIDQSN</sequence>
<proteinExistence type="predicted"/>
<reference evidence="1" key="2">
    <citation type="submission" date="2023-01" db="EMBL/GenBank/DDBJ databases">
        <authorList>
            <person name="Rosani U."/>
            <person name="Delmont T.O."/>
            <person name="Gaia M."/>
            <person name="Krupovic M."/>
        </authorList>
    </citation>
    <scope>NUCLEOTIDE SEQUENCE</scope>
    <source>
        <strain evidence="1">MalacoHV4/Med/2018 155</strain>
    </source>
</reference>